<evidence type="ECO:0000313" key="3">
    <source>
        <dbReference type="Proteomes" id="UP001275315"/>
    </source>
</evidence>
<keyword evidence="1" id="KW-0472">Membrane</keyword>
<protein>
    <submittedName>
        <fullName evidence="2">Uncharacterized protein</fullName>
    </submittedName>
</protein>
<organism evidence="2 3">
    <name type="scientific">Paracerasibacillus soli</name>
    <dbReference type="NCBI Taxonomy" id="480284"/>
    <lineage>
        <taxon>Bacteria</taxon>
        <taxon>Bacillati</taxon>
        <taxon>Bacillota</taxon>
        <taxon>Bacilli</taxon>
        <taxon>Bacillales</taxon>
        <taxon>Bacillaceae</taxon>
        <taxon>Paracerasibacillus</taxon>
    </lineage>
</organism>
<reference evidence="2 3" key="1">
    <citation type="submission" date="2023-10" db="EMBL/GenBank/DDBJ databases">
        <title>Virgibacillus soli CC-YMP-6 genome.</title>
        <authorList>
            <person name="Miliotis G."/>
            <person name="Sengupta P."/>
            <person name="Hameed A."/>
            <person name="Chuvochina M."/>
            <person name="Mcdonagh F."/>
            <person name="Simpson A.C."/>
            <person name="Singh N.K."/>
            <person name="Rekha P.D."/>
            <person name="Raman K."/>
            <person name="Hugenholtz P."/>
            <person name="Venkateswaran K."/>
        </authorList>
    </citation>
    <scope>NUCLEOTIDE SEQUENCE [LARGE SCALE GENOMIC DNA]</scope>
    <source>
        <strain evidence="2 3">CC-YMP-6</strain>
    </source>
</reference>
<dbReference type="RefSeq" id="WP_320378183.1">
    <property type="nucleotide sequence ID" value="NZ_JAWDIQ010000001.1"/>
</dbReference>
<keyword evidence="1" id="KW-1133">Transmembrane helix</keyword>
<name>A0ABU5CLV7_9BACI</name>
<evidence type="ECO:0000256" key="1">
    <source>
        <dbReference type="SAM" id="Phobius"/>
    </source>
</evidence>
<keyword evidence="1" id="KW-0812">Transmembrane</keyword>
<comment type="caution">
    <text evidence="2">The sequence shown here is derived from an EMBL/GenBank/DDBJ whole genome shotgun (WGS) entry which is preliminary data.</text>
</comment>
<keyword evidence="3" id="KW-1185">Reference proteome</keyword>
<dbReference type="Proteomes" id="UP001275315">
    <property type="component" value="Unassembled WGS sequence"/>
</dbReference>
<sequence>MEKILIGGIIGVSLNVLVNLFFYFKNDYPLFSVVNISVIVSSVLLVVIILLYLVVRRKTKENEAS</sequence>
<gene>
    <name evidence="2" type="ORF">RWD45_00205</name>
</gene>
<dbReference type="EMBL" id="JAWDIQ010000001">
    <property type="protein sequence ID" value="MDY0407346.1"/>
    <property type="molecule type" value="Genomic_DNA"/>
</dbReference>
<evidence type="ECO:0000313" key="2">
    <source>
        <dbReference type="EMBL" id="MDY0407346.1"/>
    </source>
</evidence>
<accession>A0ABU5CLV7</accession>
<feature type="transmembrane region" description="Helical" evidence="1">
    <location>
        <begin position="30"/>
        <end position="55"/>
    </location>
</feature>
<proteinExistence type="predicted"/>
<feature type="transmembrane region" description="Helical" evidence="1">
    <location>
        <begin position="5"/>
        <end position="24"/>
    </location>
</feature>